<protein>
    <submittedName>
        <fullName evidence="2">Uncharacterized protein</fullName>
    </submittedName>
</protein>
<accession>A0A327L1U8</accession>
<dbReference type="AlphaFoldDB" id="A0A327L1U8"/>
<dbReference type="Proteomes" id="UP000249130">
    <property type="component" value="Unassembled WGS sequence"/>
</dbReference>
<feature type="region of interest" description="Disordered" evidence="1">
    <location>
        <begin position="43"/>
        <end position="64"/>
    </location>
</feature>
<comment type="caution">
    <text evidence="2">The sequence shown here is derived from an EMBL/GenBank/DDBJ whole genome shotgun (WGS) entry which is preliminary data.</text>
</comment>
<name>A0A327L1U8_9BRAD</name>
<dbReference type="RefSeq" id="WP_111420986.1">
    <property type="nucleotide sequence ID" value="NZ_NPEX01000180.1"/>
</dbReference>
<evidence type="ECO:0000313" key="2">
    <source>
        <dbReference type="EMBL" id="RAI41678.1"/>
    </source>
</evidence>
<keyword evidence="3" id="KW-1185">Reference proteome</keyword>
<dbReference type="EMBL" id="NPEX01000180">
    <property type="protein sequence ID" value="RAI41678.1"/>
    <property type="molecule type" value="Genomic_DNA"/>
</dbReference>
<sequence>MKTFSDDLQSLHAESRILLDQSRRLRSLCEQARSEAAALRAKSRAARIGGPMPHDSAGAMSQPG</sequence>
<reference evidence="2 3" key="1">
    <citation type="submission" date="2017-07" db="EMBL/GenBank/DDBJ databases">
        <title>Draft Genome Sequences of Select Purple Nonsulfur Bacteria.</title>
        <authorList>
            <person name="Lasarre B."/>
            <person name="Mckinlay J.B."/>
        </authorList>
    </citation>
    <scope>NUCLEOTIDE SEQUENCE [LARGE SCALE GENOMIC DNA]</scope>
    <source>
        <strain evidence="2 3">DSM 5909</strain>
    </source>
</reference>
<gene>
    <name evidence="2" type="ORF">CH341_21165</name>
</gene>
<evidence type="ECO:0000256" key="1">
    <source>
        <dbReference type="SAM" id="MobiDB-lite"/>
    </source>
</evidence>
<proteinExistence type="predicted"/>
<evidence type="ECO:0000313" key="3">
    <source>
        <dbReference type="Proteomes" id="UP000249130"/>
    </source>
</evidence>
<organism evidence="2 3">
    <name type="scientific">Rhodoplanes roseus</name>
    <dbReference type="NCBI Taxonomy" id="29409"/>
    <lineage>
        <taxon>Bacteria</taxon>
        <taxon>Pseudomonadati</taxon>
        <taxon>Pseudomonadota</taxon>
        <taxon>Alphaproteobacteria</taxon>
        <taxon>Hyphomicrobiales</taxon>
        <taxon>Nitrobacteraceae</taxon>
        <taxon>Rhodoplanes</taxon>
    </lineage>
</organism>